<dbReference type="OMA" id="REYIWAT"/>
<dbReference type="AlphaFoldDB" id="A0A0K2T563"/>
<keyword evidence="1" id="KW-0175">Coiled coil</keyword>
<reference evidence="3" key="1">
    <citation type="submission" date="2014-05" db="EMBL/GenBank/DDBJ databases">
        <authorList>
            <person name="Chronopoulou M."/>
        </authorList>
    </citation>
    <scope>NUCLEOTIDE SEQUENCE</scope>
    <source>
        <tissue evidence="3">Whole organism</tissue>
    </source>
</reference>
<sequence length="603" mass="68607">MNRRRSDAFLSNSGMEDLWDDIDDAVLLRMSQMAEKKVRGNESESQADFLSVLSESEEDLNCFTADENRFNQMQTQFPETAKNVFKRPLSPPSDVSKKRKKDEESISIDKILEDNRKLKSSNQKLNEEIYTKRGEVALLRADIRKKESCIEIERSERQKILATKNEELSKFKEQCSKANDAVKTDNEFLTHQLTQTEEKLRKMEMLMTTNGSQTPGRKVPERRSIGFPEHDISTIIPDPKRVSPRKKTRALKDASCQVELKKLNSFELKVKGRKENLTSAKLVSLIGSDMGLDILSSHSPLVQCLYSTERTNDACLATVEDMISSIKNDVDVNLMLKKLKASKLILDASNIFAKYLSQKSVIQLSELLSTKDAQKETLLSLFSLGEVLVRKHLVKHEDFRTFVTRLQDLFKSITSIELTSSLLNFLSGSAFYPDIAKLYCQMSTNSCFIFELCSLVTRASSFHGNVASLMKNFLKFLFIHMSSPEDLSWIGSLPSNEICNLCRMDILKTVASLTVKILQKVQSLIAADALSEDFIFCLKKSIHCLHKLWSTDPNFVQNLSDSPGSQREYIWATKKLSKMETLLQLSQEEASMLADLNIQYDQR</sequence>
<name>A0A0K2T563_LEPSM</name>
<feature type="coiled-coil region" evidence="1">
    <location>
        <begin position="161"/>
        <end position="206"/>
    </location>
</feature>
<accession>A0A0K2T563</accession>
<feature type="region of interest" description="Disordered" evidence="2">
    <location>
        <begin position="82"/>
        <end position="104"/>
    </location>
</feature>
<organism evidence="3">
    <name type="scientific">Lepeophtheirus salmonis</name>
    <name type="common">Salmon louse</name>
    <name type="synonym">Caligus salmonis</name>
    <dbReference type="NCBI Taxonomy" id="72036"/>
    <lineage>
        <taxon>Eukaryota</taxon>
        <taxon>Metazoa</taxon>
        <taxon>Ecdysozoa</taxon>
        <taxon>Arthropoda</taxon>
        <taxon>Crustacea</taxon>
        <taxon>Multicrustacea</taxon>
        <taxon>Hexanauplia</taxon>
        <taxon>Copepoda</taxon>
        <taxon>Siphonostomatoida</taxon>
        <taxon>Caligidae</taxon>
        <taxon>Lepeophtheirus</taxon>
    </lineage>
</organism>
<evidence type="ECO:0000256" key="1">
    <source>
        <dbReference type="SAM" id="Coils"/>
    </source>
</evidence>
<evidence type="ECO:0000256" key="2">
    <source>
        <dbReference type="SAM" id="MobiDB-lite"/>
    </source>
</evidence>
<dbReference type="EMBL" id="HACA01003366">
    <property type="protein sequence ID" value="CDW20727.1"/>
    <property type="molecule type" value="Transcribed_RNA"/>
</dbReference>
<proteinExistence type="predicted"/>
<protein>
    <submittedName>
        <fullName evidence="3">Uncharacterized protein</fullName>
    </submittedName>
</protein>
<evidence type="ECO:0000313" key="3">
    <source>
        <dbReference type="EMBL" id="CDW20727.1"/>
    </source>
</evidence>